<protein>
    <recommendedName>
        <fullName evidence="3">HD domain-containing protein</fullName>
    </recommendedName>
</protein>
<reference evidence="1 2" key="1">
    <citation type="submission" date="2023-02" db="EMBL/GenBank/DDBJ databases">
        <title>Genome sequence of Mucilaginibacter jinjuensis strain KACC 16571.</title>
        <authorList>
            <person name="Kim S."/>
            <person name="Heo J."/>
            <person name="Kwon S.-W."/>
        </authorList>
    </citation>
    <scope>NUCLEOTIDE SEQUENCE [LARGE SCALE GENOMIC DNA]</scope>
    <source>
        <strain evidence="1 2">KACC 16571</strain>
    </source>
</reference>
<organism evidence="1 2">
    <name type="scientific">Mucilaginibacter jinjuensis</name>
    <dbReference type="NCBI Taxonomy" id="1176721"/>
    <lineage>
        <taxon>Bacteria</taxon>
        <taxon>Pseudomonadati</taxon>
        <taxon>Bacteroidota</taxon>
        <taxon>Sphingobacteriia</taxon>
        <taxon>Sphingobacteriales</taxon>
        <taxon>Sphingobacteriaceae</taxon>
        <taxon>Mucilaginibacter</taxon>
    </lineage>
</organism>
<dbReference type="Proteomes" id="UP001216139">
    <property type="component" value="Chromosome"/>
</dbReference>
<dbReference type="SUPFAM" id="SSF109604">
    <property type="entry name" value="HD-domain/PDEase-like"/>
    <property type="match status" value="1"/>
</dbReference>
<keyword evidence="2" id="KW-1185">Reference proteome</keyword>
<proteinExistence type="predicted"/>
<dbReference type="EMBL" id="CP117167">
    <property type="protein sequence ID" value="WCT13765.1"/>
    <property type="molecule type" value="Genomic_DNA"/>
</dbReference>
<sequence>MTGRKKLITWVEQQHKGQLIRKTTLPYVHHLKAVAEMADVAPLGYEIGLCHDLLEDTTVTTDALRQALLKCGYSEAETLVIVNGVVDLTNVFTKKAYPEWKKPVRKNKEAERLATISPLAQTVKYADLMYNIDWMLTFDTKHVKKYLREKKSLLKVMSKGDHSLHLKLMRSIDSVT</sequence>
<evidence type="ECO:0008006" key="3">
    <source>
        <dbReference type="Google" id="ProtNLM"/>
    </source>
</evidence>
<gene>
    <name evidence="1" type="ORF">PQO05_07435</name>
</gene>
<dbReference type="RefSeq" id="WP_273632072.1">
    <property type="nucleotide sequence ID" value="NZ_CP117167.1"/>
</dbReference>
<evidence type="ECO:0000313" key="1">
    <source>
        <dbReference type="EMBL" id="WCT13765.1"/>
    </source>
</evidence>
<dbReference type="Gene3D" id="1.10.3210.10">
    <property type="entry name" value="Hypothetical protein af1432"/>
    <property type="match status" value="1"/>
</dbReference>
<accession>A0ABY7TCG5</accession>
<name>A0ABY7TCG5_9SPHI</name>
<evidence type="ECO:0000313" key="2">
    <source>
        <dbReference type="Proteomes" id="UP001216139"/>
    </source>
</evidence>